<dbReference type="Proteomes" id="UP001497457">
    <property type="component" value="Chromosome 19rd"/>
</dbReference>
<evidence type="ECO:0000256" key="1">
    <source>
        <dbReference type="SAM" id="MobiDB-lite"/>
    </source>
</evidence>
<reference evidence="3" key="1">
    <citation type="submission" date="2024-06" db="EMBL/GenBank/DDBJ databases">
        <authorList>
            <person name="Ryan C."/>
        </authorList>
    </citation>
    <scope>NUCLEOTIDE SEQUENCE [LARGE SCALE GENOMIC DNA]</scope>
</reference>
<gene>
    <name evidence="2" type="ORF">URODEC1_LOCUS44180</name>
</gene>
<keyword evidence="3" id="KW-1185">Reference proteome</keyword>
<protein>
    <submittedName>
        <fullName evidence="2">Uncharacterized protein</fullName>
    </submittedName>
</protein>
<proteinExistence type="predicted"/>
<evidence type="ECO:0000313" key="2">
    <source>
        <dbReference type="EMBL" id="CAL4960071.1"/>
    </source>
</evidence>
<feature type="compositionally biased region" description="Basic and acidic residues" evidence="1">
    <location>
        <begin position="41"/>
        <end position="59"/>
    </location>
</feature>
<feature type="region of interest" description="Disordered" evidence="1">
    <location>
        <begin position="41"/>
        <end position="82"/>
    </location>
</feature>
<reference evidence="2 3" key="2">
    <citation type="submission" date="2024-10" db="EMBL/GenBank/DDBJ databases">
        <authorList>
            <person name="Ryan C."/>
        </authorList>
    </citation>
    <scope>NUCLEOTIDE SEQUENCE [LARGE SCALE GENOMIC DNA]</scope>
</reference>
<evidence type="ECO:0000313" key="3">
    <source>
        <dbReference type="Proteomes" id="UP001497457"/>
    </source>
</evidence>
<organism evidence="2 3">
    <name type="scientific">Urochloa decumbens</name>
    <dbReference type="NCBI Taxonomy" id="240449"/>
    <lineage>
        <taxon>Eukaryota</taxon>
        <taxon>Viridiplantae</taxon>
        <taxon>Streptophyta</taxon>
        <taxon>Embryophyta</taxon>
        <taxon>Tracheophyta</taxon>
        <taxon>Spermatophyta</taxon>
        <taxon>Magnoliopsida</taxon>
        <taxon>Liliopsida</taxon>
        <taxon>Poales</taxon>
        <taxon>Poaceae</taxon>
        <taxon>PACMAD clade</taxon>
        <taxon>Panicoideae</taxon>
        <taxon>Panicodae</taxon>
        <taxon>Paniceae</taxon>
        <taxon>Melinidinae</taxon>
        <taxon>Urochloa</taxon>
    </lineage>
</organism>
<name>A0ABC8ZDT9_9POAL</name>
<dbReference type="AlphaFoldDB" id="A0ABC8ZDT9"/>
<dbReference type="EMBL" id="OZ075129">
    <property type="protein sequence ID" value="CAL4960071.1"/>
    <property type="molecule type" value="Genomic_DNA"/>
</dbReference>
<sequence length="181" mass="19941">MKSEMNKRDRKGKSEQVAKYIRKLGARIKCLLGREDADMDGTVKRSGLREAADVHESSSHRGASNATDEEIQEQASSSASDDEWTGLAPFIYRAIKARRARRYSRCRSTGSAHALSGAHVEEEDGAWDQSQWEADGKVFAARDMTHASLEELAGEVGASLEWRRRGGAEEEECFSCISGGT</sequence>
<accession>A0ABC8ZDT9</accession>